<dbReference type="InterPro" id="IPR029132">
    <property type="entry name" value="CBAH/NAAA_C"/>
</dbReference>
<comment type="caution">
    <text evidence="4">The sequence shown here is derived from an EMBL/GenBank/DDBJ whole genome shotgun (WGS) entry which is preliminary data.</text>
</comment>
<dbReference type="InterPro" id="IPR029055">
    <property type="entry name" value="Ntn_hydrolases_N"/>
</dbReference>
<dbReference type="SUPFAM" id="SSF56235">
    <property type="entry name" value="N-terminal nucleophile aminohydrolases (Ntn hydrolases)"/>
    <property type="match status" value="1"/>
</dbReference>
<protein>
    <submittedName>
        <fullName evidence="4">Linear amide C-N hydrolase</fullName>
    </submittedName>
</protein>
<evidence type="ECO:0000259" key="3">
    <source>
        <dbReference type="Pfam" id="PF02275"/>
    </source>
</evidence>
<dbReference type="InterPro" id="IPR052193">
    <property type="entry name" value="Peptidase_C59"/>
</dbReference>
<gene>
    <name evidence="4" type="ORF">H9906_04500</name>
</gene>
<reference evidence="4" key="2">
    <citation type="submission" date="2021-04" db="EMBL/GenBank/DDBJ databases">
        <authorList>
            <person name="Gilroy R."/>
        </authorList>
    </citation>
    <scope>NUCLEOTIDE SEQUENCE</scope>
    <source>
        <strain evidence="4">9264</strain>
    </source>
</reference>
<evidence type="ECO:0000313" key="5">
    <source>
        <dbReference type="Proteomes" id="UP000823889"/>
    </source>
</evidence>
<dbReference type="AlphaFoldDB" id="A0A9D2RI55"/>
<organism evidence="4 5">
    <name type="scientific">Candidatus Paenalcaligenes intestinipullorum</name>
    <dbReference type="NCBI Taxonomy" id="2838718"/>
    <lineage>
        <taxon>Bacteria</taxon>
        <taxon>Pseudomonadati</taxon>
        <taxon>Pseudomonadota</taxon>
        <taxon>Betaproteobacteria</taxon>
        <taxon>Burkholderiales</taxon>
        <taxon>Alcaligenaceae</taxon>
        <taxon>Paenalcaligenes</taxon>
    </lineage>
</organism>
<evidence type="ECO:0000256" key="2">
    <source>
        <dbReference type="ARBA" id="ARBA00022801"/>
    </source>
</evidence>
<proteinExistence type="inferred from homology"/>
<reference evidence="4" key="1">
    <citation type="journal article" date="2021" name="PeerJ">
        <title>Extensive microbial diversity within the chicken gut microbiome revealed by metagenomics and culture.</title>
        <authorList>
            <person name="Gilroy R."/>
            <person name="Ravi A."/>
            <person name="Getino M."/>
            <person name="Pursley I."/>
            <person name="Horton D.L."/>
            <person name="Alikhan N.F."/>
            <person name="Baker D."/>
            <person name="Gharbi K."/>
            <person name="Hall N."/>
            <person name="Watson M."/>
            <person name="Adriaenssens E.M."/>
            <person name="Foster-Nyarko E."/>
            <person name="Jarju S."/>
            <person name="Secka A."/>
            <person name="Antonio M."/>
            <person name="Oren A."/>
            <person name="Chaudhuri R.R."/>
            <person name="La Ragione R."/>
            <person name="Hildebrand F."/>
            <person name="Pallen M.J."/>
        </authorList>
    </citation>
    <scope>NUCLEOTIDE SEQUENCE</scope>
    <source>
        <strain evidence="4">9264</strain>
    </source>
</reference>
<dbReference type="Proteomes" id="UP000823889">
    <property type="component" value="Unassembled WGS sequence"/>
</dbReference>
<sequence length="367" mass="40461">MCTSLLYLDAQNRAYLGRTLELSLELPYQVAFFPRNQILTSTVANQAPLNWSMRYATLAVTMPETPPAPNEPLTAQNSKIVEGVNEAGLTFSVQAYSQTKGTQPALDPKQAALSAADLGTYVLGRFGSVEEVKQGLEQLPIVLESVAILGGLAMPFHYAVHDATGKSLVIEFHQGVRTIYDNPVGVMTNAPQFSWHLTNLNNYTFLSNVDHSHARFMNYEAVQAGAGIAKAGLPASDTSVDRFVRAAYYAQFSEKQTDPDKAVQMIAHIMNNFDRPRGLCIDPPEQGSSHLQFVGHESEAIPTEFTTWTSLTDLERRLLFLRDSGGMNYVRLDLMSLVEQTDFCVLPMAQLMPSMPDSTAQFVRSLS</sequence>
<feature type="domain" description="Choloylglycine hydrolase/NAAA C-terminal" evidence="3">
    <location>
        <begin position="2"/>
        <end position="285"/>
    </location>
</feature>
<name>A0A9D2RI55_9BURK</name>
<dbReference type="PANTHER" id="PTHR35527:SF2">
    <property type="entry name" value="HYDROLASE"/>
    <property type="match status" value="1"/>
</dbReference>
<evidence type="ECO:0000256" key="1">
    <source>
        <dbReference type="ARBA" id="ARBA00006625"/>
    </source>
</evidence>
<dbReference type="PANTHER" id="PTHR35527">
    <property type="entry name" value="CHOLOYLGLYCINE HYDROLASE"/>
    <property type="match status" value="1"/>
</dbReference>
<keyword evidence="2 4" id="KW-0378">Hydrolase</keyword>
<dbReference type="EMBL" id="DWUQ01000091">
    <property type="protein sequence ID" value="HJD44275.1"/>
    <property type="molecule type" value="Genomic_DNA"/>
</dbReference>
<dbReference type="Gene3D" id="3.60.60.10">
    <property type="entry name" value="Penicillin V Acylase, Chain A"/>
    <property type="match status" value="1"/>
</dbReference>
<dbReference type="GO" id="GO:0016787">
    <property type="term" value="F:hydrolase activity"/>
    <property type="evidence" value="ECO:0007669"/>
    <property type="project" value="UniProtKB-KW"/>
</dbReference>
<evidence type="ECO:0000313" key="4">
    <source>
        <dbReference type="EMBL" id="HJD44275.1"/>
    </source>
</evidence>
<comment type="similarity">
    <text evidence="1">Belongs to the peptidase C59 family.</text>
</comment>
<dbReference type="Pfam" id="PF02275">
    <property type="entry name" value="CBAH"/>
    <property type="match status" value="1"/>
</dbReference>
<accession>A0A9D2RI55</accession>